<dbReference type="Proteomes" id="UP000676967">
    <property type="component" value="Chromosome"/>
</dbReference>
<keyword evidence="2" id="KW-1185">Reference proteome</keyword>
<dbReference type="EMBL" id="AP023356">
    <property type="protein sequence ID" value="BCJ39853.1"/>
    <property type="molecule type" value="Genomic_DNA"/>
</dbReference>
<dbReference type="RefSeq" id="WP_189330739.1">
    <property type="nucleotide sequence ID" value="NZ_AP023356.1"/>
</dbReference>
<sequence>MPRVMTTNATVRCPHGGVGTSRAVGPRAARIAGGDVLLDGDQGTLTCTNVPPCGSYQLRSMGLTEVTAAGRKVMLVTDFVRGATGYPLTITESHPVHDRTVADPAEDDQPTVVVTPPAAPFSTVTFGSTGQPAVLPFTFTLAGAYPLRWLLFKAGRLDSTSDWTGPLTVPVTVTGAELVALGPGLHAFVVTAVNRRGRAAFAEGKVTVT</sequence>
<proteinExistence type="predicted"/>
<organism evidence="1 2">
    <name type="scientific">Actinoplanes ianthinogenes</name>
    <dbReference type="NCBI Taxonomy" id="122358"/>
    <lineage>
        <taxon>Bacteria</taxon>
        <taxon>Bacillati</taxon>
        <taxon>Actinomycetota</taxon>
        <taxon>Actinomycetes</taxon>
        <taxon>Micromonosporales</taxon>
        <taxon>Micromonosporaceae</taxon>
        <taxon>Actinoplanes</taxon>
    </lineage>
</organism>
<gene>
    <name evidence="1" type="ORF">Aiant_05100</name>
</gene>
<evidence type="ECO:0000313" key="2">
    <source>
        <dbReference type="Proteomes" id="UP000676967"/>
    </source>
</evidence>
<reference evidence="1 2" key="1">
    <citation type="submission" date="2020-08" db="EMBL/GenBank/DDBJ databases">
        <title>Whole genome shotgun sequence of Actinoplanes ianthinogenes NBRC 13996.</title>
        <authorList>
            <person name="Komaki H."/>
            <person name="Tamura T."/>
        </authorList>
    </citation>
    <scope>NUCLEOTIDE SEQUENCE [LARGE SCALE GENOMIC DNA]</scope>
    <source>
        <strain evidence="1 2">NBRC 13996</strain>
    </source>
</reference>
<evidence type="ECO:0008006" key="3">
    <source>
        <dbReference type="Google" id="ProtNLM"/>
    </source>
</evidence>
<accession>A0ABM7LL20</accession>
<protein>
    <recommendedName>
        <fullName evidence="3">Fibronectin type-III domain-containing protein</fullName>
    </recommendedName>
</protein>
<name>A0ABM7LL20_9ACTN</name>
<evidence type="ECO:0000313" key="1">
    <source>
        <dbReference type="EMBL" id="BCJ39853.1"/>
    </source>
</evidence>